<comment type="caution">
    <text evidence="3">The sequence shown here is derived from an EMBL/GenBank/DDBJ whole genome shotgun (WGS) entry which is preliminary data.</text>
</comment>
<sequence>MVGIHAGLSVDHLVTEGRGARFSCLGGPAVFAALGARLVEGTRVRVGCPLPADDPRFAALFTALGIDTTCATTVPEATRLWILNSRRGRRIVGLTAPSPVELGGDEPGNEDALPDPGAGFHHGLTGLLASAPGSAPPRSAAPVIGIDPHQTHVAAEGMAHLSAVAAHADVVLPSRVQLTLLDRDPRRAARDLAARLGIPVVARLDADGAYVVTSAGAWSVRDRRAEVVETTGAGDASAAAVVAALARGAEPVEAAAFGTSVARIALAGWGHEALEHAAALSAPLPGIITHKEQ</sequence>
<feature type="compositionally biased region" description="Acidic residues" evidence="1">
    <location>
        <begin position="103"/>
        <end position="113"/>
    </location>
</feature>
<evidence type="ECO:0000313" key="4">
    <source>
        <dbReference type="Proteomes" id="UP000247892"/>
    </source>
</evidence>
<dbReference type="Proteomes" id="UP000247892">
    <property type="component" value="Unassembled WGS sequence"/>
</dbReference>
<dbReference type="EMBL" id="MASU01000005">
    <property type="protein sequence ID" value="PXY35365.1"/>
    <property type="molecule type" value="Genomic_DNA"/>
</dbReference>
<gene>
    <name evidence="3" type="ORF">BA062_07405</name>
</gene>
<evidence type="ECO:0000313" key="3">
    <source>
        <dbReference type="EMBL" id="PXY35365.1"/>
    </source>
</evidence>
<dbReference type="AlphaFoldDB" id="A0A318LYM9"/>
<reference evidence="3 4" key="1">
    <citation type="submission" date="2016-07" db="EMBL/GenBank/DDBJ databases">
        <title>Draft genome sequence of Prauserella sp. YIM 121212, isolated from alkaline soil.</title>
        <authorList>
            <person name="Ruckert C."/>
            <person name="Albersmeier A."/>
            <person name="Jiang C.-L."/>
            <person name="Jiang Y."/>
            <person name="Kalinowski J."/>
            <person name="Schneider O."/>
            <person name="Winkler A."/>
            <person name="Zotchev S.B."/>
        </authorList>
    </citation>
    <scope>NUCLEOTIDE SEQUENCE [LARGE SCALE GENOMIC DNA]</scope>
    <source>
        <strain evidence="3 4">YIM 121212</strain>
    </source>
</reference>
<feature type="region of interest" description="Disordered" evidence="1">
    <location>
        <begin position="98"/>
        <end position="117"/>
    </location>
</feature>
<dbReference type="Gene3D" id="3.40.1190.20">
    <property type="match status" value="1"/>
</dbReference>
<keyword evidence="4" id="KW-1185">Reference proteome</keyword>
<dbReference type="InterPro" id="IPR029056">
    <property type="entry name" value="Ribokinase-like"/>
</dbReference>
<dbReference type="Pfam" id="PF00294">
    <property type="entry name" value="PfkB"/>
    <property type="match status" value="1"/>
</dbReference>
<dbReference type="InterPro" id="IPR011611">
    <property type="entry name" value="PfkB_dom"/>
</dbReference>
<proteinExistence type="predicted"/>
<evidence type="ECO:0000256" key="1">
    <source>
        <dbReference type="SAM" id="MobiDB-lite"/>
    </source>
</evidence>
<feature type="domain" description="Carbohydrate kinase PfkB" evidence="2">
    <location>
        <begin position="159"/>
        <end position="266"/>
    </location>
</feature>
<evidence type="ECO:0000259" key="2">
    <source>
        <dbReference type="Pfam" id="PF00294"/>
    </source>
</evidence>
<dbReference type="SUPFAM" id="SSF53613">
    <property type="entry name" value="Ribokinase-like"/>
    <property type="match status" value="1"/>
</dbReference>
<organism evidence="3 4">
    <name type="scientific">Prauserella flavalba</name>
    <dbReference type="NCBI Taxonomy" id="1477506"/>
    <lineage>
        <taxon>Bacteria</taxon>
        <taxon>Bacillati</taxon>
        <taxon>Actinomycetota</taxon>
        <taxon>Actinomycetes</taxon>
        <taxon>Pseudonocardiales</taxon>
        <taxon>Pseudonocardiaceae</taxon>
        <taxon>Prauserella</taxon>
    </lineage>
</organism>
<protein>
    <recommendedName>
        <fullName evidence="2">Carbohydrate kinase PfkB domain-containing protein</fullName>
    </recommendedName>
</protein>
<accession>A0A318LYM9</accession>
<name>A0A318LYM9_9PSEU</name>